<comment type="pathway">
    <text evidence="7">Metabolic intermediate biosynthesis; chorismate biosynthesis; chorismate from D-erythrose 4-phosphate and phosphoenolpyruvate: step 5/7.</text>
</comment>
<evidence type="ECO:0000256" key="4">
    <source>
        <dbReference type="ARBA" id="ARBA00022777"/>
    </source>
</evidence>
<evidence type="ECO:0000256" key="3">
    <source>
        <dbReference type="ARBA" id="ARBA00022741"/>
    </source>
</evidence>
<dbReference type="UniPathway" id="UPA00053">
    <property type="reaction ID" value="UER00088"/>
</dbReference>
<dbReference type="Proteomes" id="UP000309215">
    <property type="component" value="Unassembled WGS sequence"/>
</dbReference>
<protein>
    <recommendedName>
        <fullName evidence="7">Shikimate kinase</fullName>
        <shortName evidence="7">SK</shortName>
        <ecNumber evidence="7">2.7.1.71</ecNumber>
    </recommendedName>
</protein>
<dbReference type="CDD" id="cd00464">
    <property type="entry name" value="SK"/>
    <property type="match status" value="1"/>
</dbReference>
<comment type="cofactor">
    <cofactor evidence="7">
        <name>Mg(2+)</name>
        <dbReference type="ChEBI" id="CHEBI:18420"/>
    </cofactor>
    <text evidence="7">Binds 1 Mg(2+) ion per subunit.</text>
</comment>
<keyword evidence="7" id="KW-0479">Metal-binding</keyword>
<evidence type="ECO:0000259" key="9">
    <source>
        <dbReference type="PROSITE" id="PS50943"/>
    </source>
</evidence>
<comment type="caution">
    <text evidence="7">Lacks conserved residue(s) required for the propagation of feature annotation.</text>
</comment>
<dbReference type="EC" id="2.7.1.71" evidence="7"/>
<dbReference type="SUPFAM" id="SSF52540">
    <property type="entry name" value="P-loop containing nucleoside triphosphate hydrolases"/>
    <property type="match status" value="1"/>
</dbReference>
<dbReference type="GO" id="GO:0009423">
    <property type="term" value="P:chorismate biosynthetic process"/>
    <property type="evidence" value="ECO:0007669"/>
    <property type="project" value="UniProtKB-UniRule"/>
</dbReference>
<dbReference type="EMBL" id="SSMQ01000011">
    <property type="protein sequence ID" value="TKD09204.1"/>
    <property type="molecule type" value="Genomic_DNA"/>
</dbReference>
<dbReference type="OrthoDB" id="9800332at2"/>
<dbReference type="Pfam" id="PF01202">
    <property type="entry name" value="SKI"/>
    <property type="match status" value="1"/>
</dbReference>
<keyword evidence="6 7" id="KW-0057">Aromatic amino acid biosynthesis</keyword>
<dbReference type="InterPro" id="IPR001387">
    <property type="entry name" value="Cro/C1-type_HTH"/>
</dbReference>
<keyword evidence="1 7" id="KW-0028">Amino-acid biosynthesis</keyword>
<sequence>MVHEVAARKKPDAGADEPEGAGSPLLRALGERVRERRRAAGLTLRDLGVASGVSERFLVLVEGGKANVSVVRLDAIARALDTSASALLADAPTEAPRAAAKGPLVALLGLRGAGKTTLGSRAAARLGLPFVELDSLVATRAGMSLTEIFEMHGTAYFRRLEREELARLVARGDRGIVATSGSLVTDHETFELLRREAVTVWLRARPEDHFQRVIDQGDARPMASRPAAMEELRAILRARRALYERAAHILDTSALGLERSIDRLVKIIHAASRGRLPPPPVG</sequence>
<dbReference type="InterPro" id="IPR027417">
    <property type="entry name" value="P-loop_NTPase"/>
</dbReference>
<evidence type="ECO:0000313" key="10">
    <source>
        <dbReference type="EMBL" id="TKD09204.1"/>
    </source>
</evidence>
<feature type="binding site" evidence="7">
    <location>
        <position position="220"/>
    </location>
    <ligand>
        <name>ATP</name>
        <dbReference type="ChEBI" id="CHEBI:30616"/>
    </ligand>
</feature>
<evidence type="ECO:0000256" key="5">
    <source>
        <dbReference type="ARBA" id="ARBA00022840"/>
    </source>
</evidence>
<feature type="binding site" evidence="7">
    <location>
        <begin position="112"/>
        <end position="117"/>
    </location>
    <ligand>
        <name>ATP</name>
        <dbReference type="ChEBI" id="CHEBI:30616"/>
    </ligand>
</feature>
<name>A0A4U1JDY9_9BACT</name>
<dbReference type="Gene3D" id="3.40.50.300">
    <property type="entry name" value="P-loop containing nucleotide triphosphate hydrolases"/>
    <property type="match status" value="1"/>
</dbReference>
<dbReference type="InterPro" id="IPR000623">
    <property type="entry name" value="Shikimate_kinase/TSH1"/>
</dbReference>
<gene>
    <name evidence="7" type="primary">aroK</name>
    <name evidence="10" type="ORF">E8A74_13075</name>
</gene>
<feature type="binding site" evidence="7">
    <location>
        <position position="116"/>
    </location>
    <ligand>
        <name>Mg(2+)</name>
        <dbReference type="ChEBI" id="CHEBI:18420"/>
    </ligand>
</feature>
<evidence type="ECO:0000256" key="8">
    <source>
        <dbReference type="SAM" id="MobiDB-lite"/>
    </source>
</evidence>
<dbReference type="PROSITE" id="PS50943">
    <property type="entry name" value="HTH_CROC1"/>
    <property type="match status" value="1"/>
</dbReference>
<dbReference type="CDD" id="cd00093">
    <property type="entry name" value="HTH_XRE"/>
    <property type="match status" value="1"/>
</dbReference>
<keyword evidence="2 7" id="KW-0808">Transferase</keyword>
<dbReference type="AlphaFoldDB" id="A0A4U1JDY9"/>
<dbReference type="Pfam" id="PF13560">
    <property type="entry name" value="HTH_31"/>
    <property type="match status" value="1"/>
</dbReference>
<comment type="function">
    <text evidence="7">Catalyzes the specific phosphorylation of the 3-hydroxyl group of shikimic acid using ATP as a cosubstrate.</text>
</comment>
<feature type="binding site" evidence="7">
    <location>
        <position position="158"/>
    </location>
    <ligand>
        <name>substrate</name>
    </ligand>
</feature>
<evidence type="ECO:0000256" key="1">
    <source>
        <dbReference type="ARBA" id="ARBA00022605"/>
    </source>
</evidence>
<dbReference type="InterPro" id="IPR031322">
    <property type="entry name" value="Shikimate/glucono_kinase"/>
</dbReference>
<dbReference type="Gene3D" id="1.10.260.40">
    <property type="entry name" value="lambda repressor-like DNA-binding domains"/>
    <property type="match status" value="1"/>
</dbReference>
<reference evidence="10 11" key="1">
    <citation type="submission" date="2019-04" db="EMBL/GenBank/DDBJ databases">
        <authorList>
            <person name="Li Y."/>
            <person name="Wang J."/>
        </authorList>
    </citation>
    <scope>NUCLEOTIDE SEQUENCE [LARGE SCALE GENOMIC DNA]</scope>
    <source>
        <strain evidence="10 11">DSM 14668</strain>
    </source>
</reference>
<dbReference type="PANTHER" id="PTHR21087:SF16">
    <property type="entry name" value="SHIKIMATE KINASE 1, CHLOROPLASTIC"/>
    <property type="match status" value="1"/>
</dbReference>
<dbReference type="GO" id="GO:0008652">
    <property type="term" value="P:amino acid biosynthetic process"/>
    <property type="evidence" value="ECO:0007669"/>
    <property type="project" value="UniProtKB-KW"/>
</dbReference>
<evidence type="ECO:0000313" key="11">
    <source>
        <dbReference type="Proteomes" id="UP000309215"/>
    </source>
</evidence>
<comment type="similarity">
    <text evidence="7">Belongs to the shikimate kinase family.</text>
</comment>
<comment type="subcellular location">
    <subcellularLocation>
        <location evidence="7">Cytoplasm</location>
    </subcellularLocation>
</comment>
<dbReference type="NCBIfam" id="NF006015">
    <property type="entry name" value="PRK08154.1"/>
    <property type="match status" value="1"/>
</dbReference>
<evidence type="ECO:0000256" key="6">
    <source>
        <dbReference type="ARBA" id="ARBA00023141"/>
    </source>
</evidence>
<organism evidence="10 11">
    <name type="scientific">Polyangium fumosum</name>
    <dbReference type="NCBI Taxonomy" id="889272"/>
    <lineage>
        <taxon>Bacteria</taxon>
        <taxon>Pseudomonadati</taxon>
        <taxon>Myxococcota</taxon>
        <taxon>Polyangia</taxon>
        <taxon>Polyangiales</taxon>
        <taxon>Polyangiaceae</taxon>
        <taxon>Polyangium</taxon>
    </lineage>
</organism>
<dbReference type="SUPFAM" id="SSF47413">
    <property type="entry name" value="lambda repressor-like DNA-binding domains"/>
    <property type="match status" value="1"/>
</dbReference>
<feature type="region of interest" description="Disordered" evidence="8">
    <location>
        <begin position="1"/>
        <end position="25"/>
    </location>
</feature>
<keyword evidence="5 7" id="KW-0067">ATP-binding</keyword>
<dbReference type="PRINTS" id="PR01100">
    <property type="entry name" value="SHIKIMTKNASE"/>
</dbReference>
<comment type="catalytic activity">
    <reaction evidence="7">
        <text>shikimate + ATP = 3-phosphoshikimate + ADP + H(+)</text>
        <dbReference type="Rhea" id="RHEA:13121"/>
        <dbReference type="ChEBI" id="CHEBI:15378"/>
        <dbReference type="ChEBI" id="CHEBI:30616"/>
        <dbReference type="ChEBI" id="CHEBI:36208"/>
        <dbReference type="ChEBI" id="CHEBI:145989"/>
        <dbReference type="ChEBI" id="CHEBI:456216"/>
        <dbReference type="EC" id="2.7.1.71"/>
    </reaction>
</comment>
<dbReference type="GO" id="GO:0003677">
    <property type="term" value="F:DNA binding"/>
    <property type="evidence" value="ECO:0007669"/>
    <property type="project" value="InterPro"/>
</dbReference>
<dbReference type="SMART" id="SM00530">
    <property type="entry name" value="HTH_XRE"/>
    <property type="match status" value="1"/>
</dbReference>
<evidence type="ECO:0000256" key="7">
    <source>
        <dbReference type="HAMAP-Rule" id="MF_00109"/>
    </source>
</evidence>
<dbReference type="PANTHER" id="PTHR21087">
    <property type="entry name" value="SHIKIMATE KINASE"/>
    <property type="match status" value="1"/>
</dbReference>
<comment type="subunit">
    <text evidence="7">Monomer.</text>
</comment>
<accession>A0A4U1JDY9</accession>
<keyword evidence="4 7" id="KW-0418">Kinase</keyword>
<dbReference type="GO" id="GO:0005829">
    <property type="term" value="C:cytosol"/>
    <property type="evidence" value="ECO:0007669"/>
    <property type="project" value="TreeGrafter"/>
</dbReference>
<keyword evidence="3 7" id="KW-0547">Nucleotide-binding</keyword>
<dbReference type="HAMAP" id="MF_00109">
    <property type="entry name" value="Shikimate_kinase"/>
    <property type="match status" value="1"/>
</dbReference>
<evidence type="ECO:0000256" key="2">
    <source>
        <dbReference type="ARBA" id="ARBA00022679"/>
    </source>
</evidence>
<dbReference type="GO" id="GO:0004765">
    <property type="term" value="F:shikimate kinase activity"/>
    <property type="evidence" value="ECO:0007669"/>
    <property type="project" value="UniProtKB-UniRule"/>
</dbReference>
<feature type="binding site" evidence="7">
    <location>
        <position position="239"/>
    </location>
    <ligand>
        <name>substrate</name>
    </ligand>
</feature>
<feature type="domain" description="HTH cro/C1-type" evidence="9">
    <location>
        <begin position="33"/>
        <end position="87"/>
    </location>
</feature>
<keyword evidence="7" id="KW-0963">Cytoplasm</keyword>
<dbReference type="GO" id="GO:0009073">
    <property type="term" value="P:aromatic amino acid family biosynthetic process"/>
    <property type="evidence" value="ECO:0007669"/>
    <property type="project" value="UniProtKB-KW"/>
</dbReference>
<dbReference type="GO" id="GO:0000287">
    <property type="term" value="F:magnesium ion binding"/>
    <property type="evidence" value="ECO:0007669"/>
    <property type="project" value="UniProtKB-UniRule"/>
</dbReference>
<feature type="binding site" evidence="7">
    <location>
        <position position="134"/>
    </location>
    <ligand>
        <name>substrate</name>
    </ligand>
</feature>
<dbReference type="GO" id="GO:0005524">
    <property type="term" value="F:ATP binding"/>
    <property type="evidence" value="ECO:0007669"/>
    <property type="project" value="UniProtKB-UniRule"/>
</dbReference>
<dbReference type="InterPro" id="IPR010982">
    <property type="entry name" value="Lambda_DNA-bd_dom_sf"/>
</dbReference>
<keyword evidence="7" id="KW-0460">Magnesium</keyword>
<feature type="binding site" evidence="7">
    <location>
        <position position="181"/>
    </location>
    <ligand>
        <name>substrate</name>
    </ligand>
</feature>
<keyword evidence="11" id="KW-1185">Reference proteome</keyword>
<proteinExistence type="inferred from homology"/>
<feature type="compositionally biased region" description="Basic and acidic residues" evidence="8">
    <location>
        <begin position="1"/>
        <end position="13"/>
    </location>
</feature>
<comment type="caution">
    <text evidence="10">The sequence shown here is derived from an EMBL/GenBank/DDBJ whole genome shotgun (WGS) entry which is preliminary data.</text>
</comment>